<protein>
    <recommendedName>
        <fullName evidence="3">Chloramphenicol acetyltransferase</fullName>
    </recommendedName>
</protein>
<organism evidence="1 2">
    <name type="scientific">Sediminicola luteus</name>
    <dbReference type="NCBI Taxonomy" id="319238"/>
    <lineage>
        <taxon>Bacteria</taxon>
        <taxon>Pseudomonadati</taxon>
        <taxon>Bacteroidota</taxon>
        <taxon>Flavobacteriia</taxon>
        <taxon>Flavobacteriales</taxon>
        <taxon>Flavobacteriaceae</taxon>
        <taxon>Sediminicola</taxon>
    </lineage>
</organism>
<dbReference type="InterPro" id="IPR023213">
    <property type="entry name" value="CAT-like_dom_sf"/>
</dbReference>
<dbReference type="Pfam" id="PF00302">
    <property type="entry name" value="CAT"/>
    <property type="match status" value="1"/>
</dbReference>
<dbReference type="SUPFAM" id="SSF52777">
    <property type="entry name" value="CoA-dependent acyltransferases"/>
    <property type="match status" value="1"/>
</dbReference>
<gene>
    <name evidence="1" type="ORF">B7P33_09010</name>
</gene>
<evidence type="ECO:0000313" key="2">
    <source>
        <dbReference type="Proteomes" id="UP000219559"/>
    </source>
</evidence>
<accession>A0A2A4G8V7</accession>
<reference evidence="1 2" key="1">
    <citation type="submission" date="2017-04" db="EMBL/GenBank/DDBJ databases">
        <title>A new member of the family Flavobacteriaceae isolated from ascidians.</title>
        <authorList>
            <person name="Chen L."/>
        </authorList>
    </citation>
    <scope>NUCLEOTIDE SEQUENCE [LARGE SCALE GENOMIC DNA]</scope>
    <source>
        <strain evidence="1 2">HQA918</strain>
    </source>
</reference>
<dbReference type="AlphaFoldDB" id="A0A2A4G8V7"/>
<keyword evidence="2" id="KW-1185">Reference proteome</keyword>
<sequence length="208" mass="24096">MRTKVNLETWIRTEHFNFFKVFSEPFWGLQAEVNMGKAKLTAKQKGYSLFSYYLHCALRAAGDIENFGYRIESGEVYHYAEIGASATVAREDGLFGFTHMPFHANYSEFNKGVQAEMQRVRTTKGPLLQVPCPENVMHVSTIPWVKFTGLSHARHFPLEDSVPKMTFGKLYEENGQWKMPVSMHVHHALMDGLHVGQFFERFQYYLDQ</sequence>
<dbReference type="SMART" id="SM01059">
    <property type="entry name" value="CAT"/>
    <property type="match status" value="1"/>
</dbReference>
<evidence type="ECO:0008006" key="3">
    <source>
        <dbReference type="Google" id="ProtNLM"/>
    </source>
</evidence>
<dbReference type="InterPro" id="IPR001707">
    <property type="entry name" value="Cmp_AcTrfase"/>
</dbReference>
<dbReference type="PANTHER" id="PTHR38474:SF1">
    <property type="entry name" value="SLR0299 PROTEIN"/>
    <property type="match status" value="1"/>
</dbReference>
<dbReference type="EMBL" id="NBWU01000003">
    <property type="protein sequence ID" value="PCE64418.1"/>
    <property type="molecule type" value="Genomic_DNA"/>
</dbReference>
<dbReference type="GO" id="GO:0008811">
    <property type="term" value="F:chloramphenicol O-acetyltransferase activity"/>
    <property type="evidence" value="ECO:0007669"/>
    <property type="project" value="InterPro"/>
</dbReference>
<dbReference type="PANTHER" id="PTHR38474">
    <property type="entry name" value="SLR0299 PROTEIN"/>
    <property type="match status" value="1"/>
</dbReference>
<dbReference type="RefSeq" id="WP_097440540.1">
    <property type="nucleotide sequence ID" value="NZ_KZ300476.1"/>
</dbReference>
<dbReference type="Proteomes" id="UP000219559">
    <property type="component" value="Unassembled WGS sequence"/>
</dbReference>
<dbReference type="Gene3D" id="3.30.559.10">
    <property type="entry name" value="Chloramphenicol acetyltransferase-like domain"/>
    <property type="match status" value="1"/>
</dbReference>
<proteinExistence type="predicted"/>
<name>A0A2A4G8V7_9FLAO</name>
<evidence type="ECO:0000313" key="1">
    <source>
        <dbReference type="EMBL" id="PCE64418.1"/>
    </source>
</evidence>
<dbReference type="OrthoDB" id="9801766at2"/>
<comment type="caution">
    <text evidence="1">The sequence shown here is derived from an EMBL/GenBank/DDBJ whole genome shotgun (WGS) entry which is preliminary data.</text>
</comment>